<evidence type="ECO:0000256" key="1">
    <source>
        <dbReference type="SAM" id="SignalP"/>
    </source>
</evidence>
<accession>A3VAV6</accession>
<dbReference type="PANTHER" id="PTHR36933">
    <property type="entry name" value="SLL0788 PROTEIN"/>
    <property type="match status" value="1"/>
</dbReference>
<dbReference type="Proteomes" id="UP000002931">
    <property type="component" value="Unassembled WGS sequence"/>
</dbReference>
<evidence type="ECO:0000313" key="3">
    <source>
        <dbReference type="EMBL" id="EAQ15047.1"/>
    </source>
</evidence>
<evidence type="ECO:0000313" key="4">
    <source>
        <dbReference type="Proteomes" id="UP000002931"/>
    </source>
</evidence>
<protein>
    <recommendedName>
        <fullName evidence="2">DUF305 domain-containing protein</fullName>
    </recommendedName>
</protein>
<dbReference type="HOGENOM" id="CLU_074343_4_0_5"/>
<evidence type="ECO:0000259" key="2">
    <source>
        <dbReference type="Pfam" id="PF03713"/>
    </source>
</evidence>
<proteinExistence type="predicted"/>
<sequence>MISRIAPLAFVLAAVPAFAQDHSAHMSHGSDDPATAAYMAANDAMHRDMAIDFTDNADVDFIRGMIPHHQGAVAMAQAVLAHGTDPEVRKLAEAVIAAQEAEIQWMRDWLAANGG</sequence>
<dbReference type="AlphaFoldDB" id="A3VAV6"/>
<dbReference type="RefSeq" id="WP_008335111.1">
    <property type="nucleotide sequence ID" value="NZ_CH902578.1"/>
</dbReference>
<organism evidence="3 4">
    <name type="scientific">Maritimibacter alkaliphilus HTCC2654</name>
    <dbReference type="NCBI Taxonomy" id="314271"/>
    <lineage>
        <taxon>Bacteria</taxon>
        <taxon>Pseudomonadati</taxon>
        <taxon>Pseudomonadota</taxon>
        <taxon>Alphaproteobacteria</taxon>
        <taxon>Rhodobacterales</taxon>
        <taxon>Roseobacteraceae</taxon>
        <taxon>Maritimibacter</taxon>
    </lineage>
</organism>
<dbReference type="eggNOG" id="COG3544">
    <property type="taxonomic scope" value="Bacteria"/>
</dbReference>
<feature type="domain" description="DUF305" evidence="2">
    <location>
        <begin position="24"/>
        <end position="110"/>
    </location>
</feature>
<dbReference type="Gene3D" id="1.20.1260.10">
    <property type="match status" value="1"/>
</dbReference>
<dbReference type="EMBL" id="AAMT01000001">
    <property type="protein sequence ID" value="EAQ15047.1"/>
    <property type="molecule type" value="Genomic_DNA"/>
</dbReference>
<comment type="caution">
    <text evidence="3">The sequence shown here is derived from an EMBL/GenBank/DDBJ whole genome shotgun (WGS) entry which is preliminary data.</text>
</comment>
<gene>
    <name evidence="3" type="ORF">RB2654_20728</name>
</gene>
<dbReference type="InterPro" id="IPR012347">
    <property type="entry name" value="Ferritin-like"/>
</dbReference>
<reference evidence="3 4" key="1">
    <citation type="journal article" date="2010" name="J. Bacteriol.">
        <title>Genome sequences of Pelagibaca bermudensis HTCC2601T and Maritimibacter alkaliphilus HTCC2654T, the type strains of two marine Roseobacter genera.</title>
        <authorList>
            <person name="Thrash J.C."/>
            <person name="Cho J.C."/>
            <person name="Ferriera S."/>
            <person name="Johnson J."/>
            <person name="Vergin K.L."/>
            <person name="Giovannoni S.J."/>
        </authorList>
    </citation>
    <scope>NUCLEOTIDE SEQUENCE [LARGE SCALE GENOMIC DNA]</scope>
    <source>
        <strain evidence="3 4">HTCC2654</strain>
    </source>
</reference>
<dbReference type="PANTHER" id="PTHR36933:SF1">
    <property type="entry name" value="SLL0788 PROTEIN"/>
    <property type="match status" value="1"/>
</dbReference>
<keyword evidence="1" id="KW-0732">Signal</keyword>
<feature type="chain" id="PRO_5002661623" description="DUF305 domain-containing protein" evidence="1">
    <location>
        <begin position="20"/>
        <end position="115"/>
    </location>
</feature>
<name>A3VAV6_9RHOB</name>
<dbReference type="OrthoDB" id="517560at2"/>
<keyword evidence="4" id="KW-1185">Reference proteome</keyword>
<feature type="signal peptide" evidence="1">
    <location>
        <begin position="1"/>
        <end position="19"/>
    </location>
</feature>
<dbReference type="Pfam" id="PF03713">
    <property type="entry name" value="DUF305"/>
    <property type="match status" value="1"/>
</dbReference>
<dbReference type="InterPro" id="IPR005183">
    <property type="entry name" value="DUF305_CopM-like"/>
</dbReference>